<dbReference type="PANTHER" id="PTHR30290:SF64">
    <property type="entry name" value="ABC TRANSPORTER PERIPLASMIC BINDING PROTEIN"/>
    <property type="match status" value="1"/>
</dbReference>
<reference evidence="3 4" key="1">
    <citation type="journal article" date="2011" name="BMC Genomics">
        <title>Genomic insights into an obligate epibiotic bacterial predator: Micavibrio aeruginosavorus ARL-13.</title>
        <authorList>
            <person name="Wang Z."/>
            <person name="Kadouri D."/>
            <person name="Wu M."/>
        </authorList>
    </citation>
    <scope>NUCLEOTIDE SEQUENCE [LARGE SCALE GENOMIC DNA]</scope>
    <source>
        <strain evidence="3 4">ARL-13</strain>
    </source>
</reference>
<dbReference type="eggNOG" id="COG4166">
    <property type="taxonomic scope" value="Bacteria"/>
</dbReference>
<dbReference type="GO" id="GO:0042884">
    <property type="term" value="P:microcin transport"/>
    <property type="evidence" value="ECO:0007669"/>
    <property type="project" value="TreeGrafter"/>
</dbReference>
<dbReference type="GO" id="GO:1904680">
    <property type="term" value="F:peptide transmembrane transporter activity"/>
    <property type="evidence" value="ECO:0007669"/>
    <property type="project" value="TreeGrafter"/>
</dbReference>
<dbReference type="EMBL" id="CP002382">
    <property type="protein sequence ID" value="AEP09116.1"/>
    <property type="molecule type" value="Genomic_DNA"/>
</dbReference>
<sequence length="588" mass="65857">MVMAFFLTVSSVSGAVWAEEYYGLAMHGTPKYGPDATHLDYANPDAPKGGTLTQAAIGSFDSLNPYAIKGTAAQGLAFVHDRLMARVWDEAFTLYPLIAEKVDVPEDRSSITIYLNKAAKFQDGTPITADDVIFTFETLRDHGRPNMRRVYKLVKTVDRIDAHTIKFAFGEGYDRETMMIIAMMPVLSKAWWSGRSFDSATLDIPVASGPYKITSVEPGRKIVYERDPNYWGANLPVNVGHYNFDRIVFDYYRDDSVAFESFKSGGMDLRREWDAGKWAKGYDIPAVTRGEIVKEALPHGRPDRTNALIFNTRKAPFDDIRVREALSLSLDAPWINQNMFHGLYKRIDSYYPNAELAAPNTAPDAAELALLEPHRAQLRASVFEADTPDPTGRDAMLRADTLLKEAGWIVKDGVRVNEKTGAPFTFEIMLSSPDDEKLALSFTRGLKRLGIDVRVRVLDSAAFLGRLNEYDYDMVLYFWLSTLSPGSEQILYWGCEAAKQPARWNYAGICDPVVDALSMQIAAAKDRDGLVTAARALDRVLMSGRYMIPLFHPGADFVARRASLKHPETMPLYGMVLETWWDESGKTP</sequence>
<dbReference type="Pfam" id="PF00496">
    <property type="entry name" value="SBP_bac_5"/>
    <property type="match status" value="1"/>
</dbReference>
<dbReference type="PIRSF" id="PIRSF002741">
    <property type="entry name" value="MppA"/>
    <property type="match status" value="1"/>
</dbReference>
<dbReference type="Gene3D" id="3.40.190.10">
    <property type="entry name" value="Periplasmic binding protein-like II"/>
    <property type="match status" value="1"/>
</dbReference>
<dbReference type="InterPro" id="IPR039424">
    <property type="entry name" value="SBP_5"/>
</dbReference>
<dbReference type="AlphaFoldDB" id="G2KQI0"/>
<dbReference type="Proteomes" id="UP000009286">
    <property type="component" value="Chromosome"/>
</dbReference>
<dbReference type="KEGG" id="mai:MICA_782"/>
<accession>G2KQI0</accession>
<keyword evidence="4" id="KW-1185">Reference proteome</keyword>
<name>G2KQI0_MICAA</name>
<dbReference type="GO" id="GO:0030288">
    <property type="term" value="C:outer membrane-bounded periplasmic space"/>
    <property type="evidence" value="ECO:0007669"/>
    <property type="project" value="TreeGrafter"/>
</dbReference>
<dbReference type="CDD" id="cd08497">
    <property type="entry name" value="MbnE-like"/>
    <property type="match status" value="1"/>
</dbReference>
<proteinExistence type="predicted"/>
<dbReference type="InterPro" id="IPR000914">
    <property type="entry name" value="SBP_5_dom"/>
</dbReference>
<dbReference type="HOGENOM" id="CLU_023171_0_0_5"/>
<evidence type="ECO:0000313" key="4">
    <source>
        <dbReference type="Proteomes" id="UP000009286"/>
    </source>
</evidence>
<dbReference type="SUPFAM" id="SSF53850">
    <property type="entry name" value="Periplasmic binding protein-like II"/>
    <property type="match status" value="1"/>
</dbReference>
<dbReference type="GO" id="GO:0015833">
    <property type="term" value="P:peptide transport"/>
    <property type="evidence" value="ECO:0007669"/>
    <property type="project" value="TreeGrafter"/>
</dbReference>
<feature type="domain" description="Solute-binding protein family 5" evidence="2">
    <location>
        <begin position="94"/>
        <end position="493"/>
    </location>
</feature>
<evidence type="ECO:0000313" key="3">
    <source>
        <dbReference type="EMBL" id="AEP09116.1"/>
    </source>
</evidence>
<keyword evidence="1" id="KW-0732">Signal</keyword>
<dbReference type="OrthoDB" id="9803988at2"/>
<dbReference type="STRING" id="856793.MICA_782"/>
<organism evidence="3 4">
    <name type="scientific">Micavibrio aeruginosavorus (strain ARL-13)</name>
    <dbReference type="NCBI Taxonomy" id="856793"/>
    <lineage>
        <taxon>Bacteria</taxon>
        <taxon>Pseudomonadati</taxon>
        <taxon>Bdellovibrionota</taxon>
        <taxon>Bdellovibrionia</taxon>
        <taxon>Bdellovibrionales</taxon>
        <taxon>Pseudobdellovibrionaceae</taxon>
        <taxon>Micavibrio</taxon>
    </lineage>
</organism>
<gene>
    <name evidence="3" type="ordered locus">MICA_782</name>
</gene>
<protein>
    <submittedName>
        <fullName evidence="3">Bacterial extracellular solute-binding s, 5 Middle family protein</fullName>
    </submittedName>
</protein>
<dbReference type="InterPro" id="IPR030678">
    <property type="entry name" value="Peptide/Ni-bd"/>
</dbReference>
<dbReference type="PANTHER" id="PTHR30290">
    <property type="entry name" value="PERIPLASMIC BINDING COMPONENT OF ABC TRANSPORTER"/>
    <property type="match status" value="1"/>
</dbReference>
<evidence type="ECO:0000256" key="1">
    <source>
        <dbReference type="ARBA" id="ARBA00022729"/>
    </source>
</evidence>
<evidence type="ECO:0000259" key="2">
    <source>
        <dbReference type="Pfam" id="PF00496"/>
    </source>
</evidence>
<dbReference type="GO" id="GO:0043190">
    <property type="term" value="C:ATP-binding cassette (ABC) transporter complex"/>
    <property type="evidence" value="ECO:0007669"/>
    <property type="project" value="InterPro"/>
</dbReference>
<dbReference type="Gene3D" id="3.10.105.10">
    <property type="entry name" value="Dipeptide-binding Protein, Domain 3"/>
    <property type="match status" value="1"/>
</dbReference>